<dbReference type="AlphaFoldDB" id="A0A2N8HBH4"/>
<dbReference type="Gene3D" id="3.40.1830.10">
    <property type="entry name" value="Thermophilic metalloprotease (M29)"/>
    <property type="match status" value="1"/>
</dbReference>
<dbReference type="EMBL" id="PJKA01000013">
    <property type="protein sequence ID" value="PNC17202.1"/>
    <property type="molecule type" value="Genomic_DNA"/>
</dbReference>
<comment type="caution">
    <text evidence="10">The sequence shown here is derived from an EMBL/GenBank/DDBJ whole genome shotgun (WGS) entry which is preliminary data.</text>
</comment>
<evidence type="ECO:0000256" key="2">
    <source>
        <dbReference type="ARBA" id="ARBA00001946"/>
    </source>
</evidence>
<dbReference type="InterPro" id="IPR000787">
    <property type="entry name" value="Peptidase_M29"/>
</dbReference>
<evidence type="ECO:0000313" key="11">
    <source>
        <dbReference type="Proteomes" id="UP000236000"/>
    </source>
</evidence>
<protein>
    <submittedName>
        <fullName evidence="10">Aminopeptidase</fullName>
    </submittedName>
</protein>
<dbReference type="Pfam" id="PF02073">
    <property type="entry name" value="Peptidase_M29"/>
    <property type="match status" value="1"/>
</dbReference>
<reference evidence="10 11" key="1">
    <citation type="journal article" date="2017" name="BMC Genomics">
        <title>Genome sequencing of 39 Akkermansia muciniphila isolates reveals its population structure, genomic and functional diverisity, and global distribution in mammalian gut microbiotas.</title>
        <authorList>
            <person name="Guo X."/>
            <person name="Li S."/>
            <person name="Zhang J."/>
            <person name="Wu F."/>
            <person name="Li X."/>
            <person name="Wu D."/>
            <person name="Zhang M."/>
            <person name="Ou Z."/>
            <person name="Jie Z."/>
            <person name="Yan Q."/>
            <person name="Li P."/>
            <person name="Yi J."/>
            <person name="Peng Y."/>
        </authorList>
    </citation>
    <scope>NUCLEOTIDE SEQUENCE [LARGE SCALE GENOMIC DNA]</scope>
    <source>
        <strain evidence="10 11">GP24</strain>
    </source>
</reference>
<dbReference type="PANTHER" id="PTHR34448">
    <property type="entry name" value="AMINOPEPTIDASE"/>
    <property type="match status" value="1"/>
</dbReference>
<evidence type="ECO:0000256" key="5">
    <source>
        <dbReference type="ARBA" id="ARBA00022438"/>
    </source>
</evidence>
<proteinExistence type="inferred from homology"/>
<comment type="cofactor">
    <cofactor evidence="3">
        <name>Zn(2+)</name>
        <dbReference type="ChEBI" id="CHEBI:29105"/>
    </cofactor>
</comment>
<keyword evidence="8" id="KW-0378">Hydrolase</keyword>
<evidence type="ECO:0000256" key="9">
    <source>
        <dbReference type="ARBA" id="ARBA00023049"/>
    </source>
</evidence>
<organism evidence="10 11">
    <name type="scientific">Akkermansia muciniphila</name>
    <dbReference type="NCBI Taxonomy" id="239935"/>
    <lineage>
        <taxon>Bacteria</taxon>
        <taxon>Pseudomonadati</taxon>
        <taxon>Verrucomicrobiota</taxon>
        <taxon>Verrucomicrobiia</taxon>
        <taxon>Verrucomicrobiales</taxon>
        <taxon>Akkermansiaceae</taxon>
        <taxon>Akkermansia</taxon>
    </lineage>
</organism>
<comment type="similarity">
    <text evidence="4">Belongs to the peptidase M29 family.</text>
</comment>
<keyword evidence="7" id="KW-0479">Metal-binding</keyword>
<gene>
    <name evidence="10" type="ORF">CXU22_11315</name>
</gene>
<name>A0A2N8HBH4_9BACT</name>
<evidence type="ECO:0000256" key="1">
    <source>
        <dbReference type="ARBA" id="ARBA00001941"/>
    </source>
</evidence>
<comment type="cofactor">
    <cofactor evidence="2">
        <name>Mg(2+)</name>
        <dbReference type="ChEBI" id="CHEBI:18420"/>
    </cofactor>
</comment>
<keyword evidence="9" id="KW-0482">Metalloprotease</keyword>
<comment type="cofactor">
    <cofactor evidence="1">
        <name>Co(2+)</name>
        <dbReference type="ChEBI" id="CHEBI:48828"/>
    </cofactor>
</comment>
<keyword evidence="5 10" id="KW-0031">Aminopeptidase</keyword>
<dbReference type="InterPro" id="IPR035097">
    <property type="entry name" value="M29_N-terminal"/>
</dbReference>
<evidence type="ECO:0000256" key="8">
    <source>
        <dbReference type="ARBA" id="ARBA00022801"/>
    </source>
</evidence>
<dbReference type="GO" id="GO:0004177">
    <property type="term" value="F:aminopeptidase activity"/>
    <property type="evidence" value="ECO:0007669"/>
    <property type="project" value="UniProtKB-KW"/>
</dbReference>
<dbReference type="GO" id="GO:0008237">
    <property type="term" value="F:metallopeptidase activity"/>
    <property type="evidence" value="ECO:0007669"/>
    <property type="project" value="UniProtKB-KW"/>
</dbReference>
<evidence type="ECO:0000256" key="4">
    <source>
        <dbReference type="ARBA" id="ARBA00008236"/>
    </source>
</evidence>
<dbReference type="GO" id="GO:0046872">
    <property type="term" value="F:metal ion binding"/>
    <property type="evidence" value="ECO:0007669"/>
    <property type="project" value="UniProtKB-KW"/>
</dbReference>
<evidence type="ECO:0000256" key="7">
    <source>
        <dbReference type="ARBA" id="ARBA00022723"/>
    </source>
</evidence>
<dbReference type="InterPro" id="IPR052170">
    <property type="entry name" value="M29_Exopeptidase"/>
</dbReference>
<dbReference type="Proteomes" id="UP000236000">
    <property type="component" value="Unassembled WGS sequence"/>
</dbReference>
<evidence type="ECO:0000313" key="10">
    <source>
        <dbReference type="EMBL" id="PNC17202.1"/>
    </source>
</evidence>
<dbReference type="RefSeq" id="WP_102715525.1">
    <property type="nucleotide sequence ID" value="NZ_PJKA01000013.1"/>
</dbReference>
<dbReference type="PANTHER" id="PTHR34448:SF1">
    <property type="entry name" value="BLL6088 PROTEIN"/>
    <property type="match status" value="1"/>
</dbReference>
<dbReference type="SUPFAM" id="SSF144052">
    <property type="entry name" value="Thermophilic metalloprotease-like"/>
    <property type="match status" value="1"/>
</dbReference>
<dbReference type="PRINTS" id="PR00919">
    <property type="entry name" value="THERMOPTASE"/>
</dbReference>
<accession>A0A2N8HBH4</accession>
<dbReference type="OrthoDB" id="9803993at2"/>
<evidence type="ECO:0000256" key="3">
    <source>
        <dbReference type="ARBA" id="ARBA00001947"/>
    </source>
</evidence>
<keyword evidence="6" id="KW-0645">Protease</keyword>
<dbReference type="GO" id="GO:0006508">
    <property type="term" value="P:proteolysis"/>
    <property type="evidence" value="ECO:0007669"/>
    <property type="project" value="UniProtKB-KW"/>
</dbReference>
<sequence length="369" mass="40513">MTDTRFQALAAQLAGYSTSLRPGDRVLLELTDIPEEMGIALIREVRAAGALPFLRLNQSRLNREMLSGATEEQYGIISRHRLAEMEEMDAYIEIRGGGNAFELSSVPQRNMAVAMKAMNPVSQRRIRHTRWCGLRWPSEGMAQQASMSTEEFEDFYFRTCLMDYAALRPAMQKLAAMMEAAEHVRITGPGTDISFSIKGLPAIPCAGECNLPDGEVFTAPVIDSANGSISFNTPSLFQGIPFDNIRLTLENGLVVQAEAGDKTAELNAILDTDPGARRLGEFAFGVNPAITRPMRNILFDEKISGSFHLTPGQAYHVADNGNQSRIHWDMVCIQTEEAGGGDIYLDGALVRRNGLFTLPELAILNPAQS</sequence>
<evidence type="ECO:0000256" key="6">
    <source>
        <dbReference type="ARBA" id="ARBA00022670"/>
    </source>
</evidence>